<name>A0ABS6ECG0_9FIRM</name>
<accession>A0ABS6ECG0</accession>
<organism evidence="1 2">
    <name type="scientific">Tissierella simiarum</name>
    <dbReference type="NCBI Taxonomy" id="2841534"/>
    <lineage>
        <taxon>Bacteria</taxon>
        <taxon>Bacillati</taxon>
        <taxon>Bacillota</taxon>
        <taxon>Tissierellia</taxon>
        <taxon>Tissierellales</taxon>
        <taxon>Tissierellaceae</taxon>
        <taxon>Tissierella</taxon>
    </lineage>
</organism>
<proteinExistence type="predicted"/>
<evidence type="ECO:0000313" key="1">
    <source>
        <dbReference type="EMBL" id="MBU5439868.1"/>
    </source>
</evidence>
<gene>
    <name evidence="1" type="ORF">KQI42_17775</name>
</gene>
<keyword evidence="2" id="KW-1185">Reference proteome</keyword>
<dbReference type="EMBL" id="JAHLPM010000020">
    <property type="protein sequence ID" value="MBU5439868.1"/>
    <property type="molecule type" value="Genomic_DNA"/>
</dbReference>
<reference evidence="1 2" key="1">
    <citation type="submission" date="2021-06" db="EMBL/GenBank/DDBJ databases">
        <authorList>
            <person name="Sun Q."/>
            <person name="Li D."/>
        </authorList>
    </citation>
    <scope>NUCLEOTIDE SEQUENCE [LARGE SCALE GENOMIC DNA]</scope>
    <source>
        <strain evidence="1 2">MSJ-40</strain>
    </source>
</reference>
<dbReference type="Proteomes" id="UP000749471">
    <property type="component" value="Unassembled WGS sequence"/>
</dbReference>
<evidence type="ECO:0000313" key="2">
    <source>
        <dbReference type="Proteomes" id="UP000749471"/>
    </source>
</evidence>
<dbReference type="RefSeq" id="WP_216521720.1">
    <property type="nucleotide sequence ID" value="NZ_JAHLPM010000020.1"/>
</dbReference>
<sequence length="443" mass="51752">MGNKGFIGELQKTYKQGNIVPFMGAGLSMPYSVPDWGSLIRECALYMGIEDIGGTSFLPMLNHNLDRHDYWEAVRIIKKYLNRTEEDIQQFIVKKISDCIPSKLDGIKNNYEDLAKYNFNIYFTTNYDHIVQKYINTNFVPVNLKDVKTNIQSLMNDVTINRIFHLHGHISDSSSIVISEEKYKELYNNDVYKALFSVFSGVKTFLFLGFSFNDIFIQNIIKDNNEFFKSKHYIIMANPTPENITYLKQNYNIETIAYDPNRSSHQEEIGKILDEICTASDDESSNSLDQEEIEIPIDELPNKEEKQQLEKNLFCRKLRIEVIDEIKVDYSKECFFTAEQYFRWLKKSGIKNNKKYADHFLALSYMKYKELLILEYGEEKDSGKFLKAVHNSLKNLEFTKLKNIISDDNMPNEINKQGFIHILADAIGAEKEVWWGDKRIEKE</sequence>
<dbReference type="Pfam" id="PF13289">
    <property type="entry name" value="SIR2_2"/>
    <property type="match status" value="1"/>
</dbReference>
<comment type="caution">
    <text evidence="1">The sequence shown here is derived from an EMBL/GenBank/DDBJ whole genome shotgun (WGS) entry which is preliminary data.</text>
</comment>
<protein>
    <submittedName>
        <fullName evidence="1">SIR2 family protein</fullName>
    </submittedName>
</protein>